<reference evidence="2 3" key="1">
    <citation type="journal article" date="2018" name="PLoS Genet.">
        <title>Population sequencing reveals clonal diversity and ancestral inbreeding in the grapevine cultivar Chardonnay.</title>
        <authorList>
            <person name="Roach M.J."/>
            <person name="Johnson D.L."/>
            <person name="Bohlmann J."/>
            <person name="van Vuuren H.J."/>
            <person name="Jones S.J."/>
            <person name="Pretorius I.S."/>
            <person name="Schmidt S.A."/>
            <person name="Borneman A.R."/>
        </authorList>
    </citation>
    <scope>NUCLEOTIDE SEQUENCE [LARGE SCALE GENOMIC DNA]</scope>
    <source>
        <strain evidence="3">cv. Chardonnay</strain>
        <tissue evidence="2">Leaf</tissue>
    </source>
</reference>
<dbReference type="SUPFAM" id="SSF54160">
    <property type="entry name" value="Chromo domain-like"/>
    <property type="match status" value="1"/>
</dbReference>
<organism evidence="2 3">
    <name type="scientific">Vitis vinifera</name>
    <name type="common">Grape</name>
    <dbReference type="NCBI Taxonomy" id="29760"/>
    <lineage>
        <taxon>Eukaryota</taxon>
        <taxon>Viridiplantae</taxon>
        <taxon>Streptophyta</taxon>
        <taxon>Embryophyta</taxon>
        <taxon>Tracheophyta</taxon>
        <taxon>Spermatophyta</taxon>
        <taxon>Magnoliopsida</taxon>
        <taxon>eudicotyledons</taxon>
        <taxon>Gunneridae</taxon>
        <taxon>Pentapetalae</taxon>
        <taxon>rosids</taxon>
        <taxon>Vitales</taxon>
        <taxon>Vitaceae</taxon>
        <taxon>Viteae</taxon>
        <taxon>Vitis</taxon>
    </lineage>
</organism>
<protein>
    <recommendedName>
        <fullName evidence="1">Tf2-1-like SH3-like domain-containing protein</fullName>
    </recommendedName>
</protein>
<accession>A0A438GE63</accession>
<sequence length="215" mass="25173">MVTFEGLYGRTCRSLICWDDIGERKLLGHKLVQLTVEKVTLIKERLKAAQTKWKSYANNRRRDLEFEVGDHDFLKVLPMKSMMRFARKRKLNPLFVGPFEILERVGTLAYKMDLPPSLSKIHNVFHVSTLRKYVFDPSHIVELKAIQISKDLTHEEVPIQIVDVIGKVLCHTVVKLVKIQWSNHSIRETTWELEEEMREKHPHLFQDPGMSSLED</sequence>
<evidence type="ECO:0000313" key="3">
    <source>
        <dbReference type="Proteomes" id="UP000288805"/>
    </source>
</evidence>
<dbReference type="PANTHER" id="PTHR46148:SF57">
    <property type="entry name" value="OS12G0499874 PROTEIN"/>
    <property type="match status" value="1"/>
</dbReference>
<dbReference type="PANTHER" id="PTHR46148">
    <property type="entry name" value="CHROMO DOMAIN-CONTAINING PROTEIN"/>
    <property type="match status" value="1"/>
</dbReference>
<proteinExistence type="predicted"/>
<dbReference type="EMBL" id="QGNW01000464">
    <property type="protein sequence ID" value="RVW70468.1"/>
    <property type="molecule type" value="Genomic_DNA"/>
</dbReference>
<evidence type="ECO:0000313" key="2">
    <source>
        <dbReference type="EMBL" id="RVW70468.1"/>
    </source>
</evidence>
<comment type="caution">
    <text evidence="2">The sequence shown here is derived from an EMBL/GenBank/DDBJ whole genome shotgun (WGS) entry which is preliminary data.</text>
</comment>
<evidence type="ECO:0000259" key="1">
    <source>
        <dbReference type="Pfam" id="PF24626"/>
    </source>
</evidence>
<dbReference type="InterPro" id="IPR016197">
    <property type="entry name" value="Chromo-like_dom_sf"/>
</dbReference>
<dbReference type="InterPro" id="IPR056924">
    <property type="entry name" value="SH3_Tf2-1"/>
</dbReference>
<name>A0A438GE63_VITVI</name>
<dbReference type="Proteomes" id="UP000288805">
    <property type="component" value="Unassembled WGS sequence"/>
</dbReference>
<dbReference type="Pfam" id="PF24626">
    <property type="entry name" value="SH3_Tf2-1"/>
    <property type="match status" value="1"/>
</dbReference>
<feature type="domain" description="Tf2-1-like SH3-like" evidence="1">
    <location>
        <begin position="69"/>
        <end position="134"/>
    </location>
</feature>
<gene>
    <name evidence="2" type="ORF">CK203_058315</name>
</gene>
<dbReference type="AlphaFoldDB" id="A0A438GE63"/>